<gene>
    <name evidence="1" type="ORF">CHS0354_040238</name>
</gene>
<comment type="caution">
    <text evidence="1">The sequence shown here is derived from an EMBL/GenBank/DDBJ whole genome shotgun (WGS) entry which is preliminary data.</text>
</comment>
<reference evidence="1" key="1">
    <citation type="journal article" date="2021" name="Genome Biol. Evol.">
        <title>A High-Quality Reference Genome for a Parasitic Bivalve with Doubly Uniparental Inheritance (Bivalvia: Unionida).</title>
        <authorList>
            <person name="Smith C.H."/>
        </authorList>
    </citation>
    <scope>NUCLEOTIDE SEQUENCE</scope>
    <source>
        <strain evidence="1">CHS0354</strain>
    </source>
</reference>
<accession>A0AAE0S4L6</accession>
<proteinExistence type="predicted"/>
<dbReference type="Proteomes" id="UP001195483">
    <property type="component" value="Unassembled WGS sequence"/>
</dbReference>
<dbReference type="EMBL" id="JAEAOA010002332">
    <property type="protein sequence ID" value="KAK3585292.1"/>
    <property type="molecule type" value="Genomic_DNA"/>
</dbReference>
<protein>
    <submittedName>
        <fullName evidence="1">Uncharacterized protein</fullName>
    </submittedName>
</protein>
<organism evidence="1 2">
    <name type="scientific">Potamilus streckersoni</name>
    <dbReference type="NCBI Taxonomy" id="2493646"/>
    <lineage>
        <taxon>Eukaryota</taxon>
        <taxon>Metazoa</taxon>
        <taxon>Spiralia</taxon>
        <taxon>Lophotrochozoa</taxon>
        <taxon>Mollusca</taxon>
        <taxon>Bivalvia</taxon>
        <taxon>Autobranchia</taxon>
        <taxon>Heteroconchia</taxon>
        <taxon>Palaeoheterodonta</taxon>
        <taxon>Unionida</taxon>
        <taxon>Unionoidea</taxon>
        <taxon>Unionidae</taxon>
        <taxon>Ambleminae</taxon>
        <taxon>Lampsilini</taxon>
        <taxon>Potamilus</taxon>
    </lineage>
</organism>
<reference evidence="1" key="2">
    <citation type="journal article" date="2021" name="Genome Biol. Evol.">
        <title>Developing a high-quality reference genome for a parasitic bivalve with doubly uniparental inheritance (Bivalvia: Unionida).</title>
        <authorList>
            <person name="Smith C.H."/>
        </authorList>
    </citation>
    <scope>NUCLEOTIDE SEQUENCE</scope>
    <source>
        <strain evidence="1">CHS0354</strain>
        <tissue evidence="1">Mantle</tissue>
    </source>
</reference>
<name>A0AAE0S4L6_9BIVA</name>
<evidence type="ECO:0000313" key="2">
    <source>
        <dbReference type="Proteomes" id="UP001195483"/>
    </source>
</evidence>
<keyword evidence="2" id="KW-1185">Reference proteome</keyword>
<sequence length="113" mass="12958">MYAMAVIHSPSTSTPSRQVVLNDVVSENLELSSSSKNEEVAEEEVEAVAEESTRFHNNSWIWNAFYDYPLHELVKGTTYLAQLHGYDFLFVTRQRNIQRRKISVGHSDSCHVK</sequence>
<reference evidence="1" key="3">
    <citation type="submission" date="2023-05" db="EMBL/GenBank/DDBJ databases">
        <authorList>
            <person name="Smith C.H."/>
        </authorList>
    </citation>
    <scope>NUCLEOTIDE SEQUENCE</scope>
    <source>
        <strain evidence="1">CHS0354</strain>
        <tissue evidence="1">Mantle</tissue>
    </source>
</reference>
<evidence type="ECO:0000313" key="1">
    <source>
        <dbReference type="EMBL" id="KAK3585292.1"/>
    </source>
</evidence>
<dbReference type="AlphaFoldDB" id="A0AAE0S4L6"/>